<comment type="caution">
    <text evidence="1">The sequence shown here is derived from an EMBL/GenBank/DDBJ whole genome shotgun (WGS) entry which is preliminary data.</text>
</comment>
<organism evidence="1 2">
    <name type="scientific">Eumeta variegata</name>
    <name type="common">Bagworm moth</name>
    <name type="synonym">Eumeta japonica</name>
    <dbReference type="NCBI Taxonomy" id="151549"/>
    <lineage>
        <taxon>Eukaryota</taxon>
        <taxon>Metazoa</taxon>
        <taxon>Ecdysozoa</taxon>
        <taxon>Arthropoda</taxon>
        <taxon>Hexapoda</taxon>
        <taxon>Insecta</taxon>
        <taxon>Pterygota</taxon>
        <taxon>Neoptera</taxon>
        <taxon>Endopterygota</taxon>
        <taxon>Lepidoptera</taxon>
        <taxon>Glossata</taxon>
        <taxon>Ditrysia</taxon>
        <taxon>Tineoidea</taxon>
        <taxon>Psychidae</taxon>
        <taxon>Oiketicinae</taxon>
        <taxon>Eumeta</taxon>
    </lineage>
</organism>
<dbReference type="EMBL" id="BGZK01000122">
    <property type="protein sequence ID" value="GBP20793.1"/>
    <property type="molecule type" value="Genomic_DNA"/>
</dbReference>
<accession>A0A4C1U330</accession>
<dbReference type="AlphaFoldDB" id="A0A4C1U330"/>
<reference evidence="1 2" key="1">
    <citation type="journal article" date="2019" name="Commun. Biol.">
        <title>The bagworm genome reveals a unique fibroin gene that provides high tensile strength.</title>
        <authorList>
            <person name="Kono N."/>
            <person name="Nakamura H."/>
            <person name="Ohtoshi R."/>
            <person name="Tomita M."/>
            <person name="Numata K."/>
            <person name="Arakawa K."/>
        </authorList>
    </citation>
    <scope>NUCLEOTIDE SEQUENCE [LARGE SCALE GENOMIC DNA]</scope>
</reference>
<gene>
    <name evidence="1" type="ORF">EVAR_14519_1</name>
</gene>
<dbReference type="Proteomes" id="UP000299102">
    <property type="component" value="Unassembled WGS sequence"/>
</dbReference>
<sequence>MTNGQLGFSTKMIERDRSAAHSSSIGYSIPIQEVGNARVSSLDLRVSIDGDDRLLFDGSRPRYSLETTTKNICSVSQRTL</sequence>
<keyword evidence="2" id="KW-1185">Reference proteome</keyword>
<evidence type="ECO:0000313" key="1">
    <source>
        <dbReference type="EMBL" id="GBP20793.1"/>
    </source>
</evidence>
<name>A0A4C1U330_EUMVA</name>
<protein>
    <submittedName>
        <fullName evidence="1">Uncharacterized protein</fullName>
    </submittedName>
</protein>
<evidence type="ECO:0000313" key="2">
    <source>
        <dbReference type="Proteomes" id="UP000299102"/>
    </source>
</evidence>
<proteinExistence type="predicted"/>